<evidence type="ECO:0000313" key="8">
    <source>
        <dbReference type="EMBL" id="KAK0556929.1"/>
    </source>
</evidence>
<evidence type="ECO:0000256" key="1">
    <source>
        <dbReference type="ARBA" id="ARBA00004604"/>
    </source>
</evidence>
<keyword evidence="2" id="KW-0690">Ribosome biogenesis</keyword>
<feature type="region of interest" description="Disordered" evidence="7">
    <location>
        <begin position="167"/>
        <end position="608"/>
    </location>
</feature>
<dbReference type="AlphaFoldDB" id="A0AAN6K0I8"/>
<dbReference type="PANTHER" id="PTHR17039:SF0">
    <property type="entry name" value="U3 SMALL NUCLEOLAR RIBONUCLEOPROTEIN PROTEIN MPP10"/>
    <property type="match status" value="1"/>
</dbReference>
<keyword evidence="3" id="KW-0698">rRNA processing</keyword>
<dbReference type="Proteomes" id="UP001176517">
    <property type="component" value="Unassembled WGS sequence"/>
</dbReference>
<feature type="compositionally biased region" description="Low complexity" evidence="7">
    <location>
        <begin position="107"/>
        <end position="117"/>
    </location>
</feature>
<feature type="compositionally biased region" description="Basic and acidic residues" evidence="7">
    <location>
        <begin position="461"/>
        <end position="516"/>
    </location>
</feature>
<feature type="region of interest" description="Disordered" evidence="7">
    <location>
        <begin position="90"/>
        <end position="136"/>
    </location>
</feature>
<dbReference type="GO" id="GO:0032040">
    <property type="term" value="C:small-subunit processome"/>
    <property type="evidence" value="ECO:0007669"/>
    <property type="project" value="TreeGrafter"/>
</dbReference>
<dbReference type="Pfam" id="PF04006">
    <property type="entry name" value="Mpp10"/>
    <property type="match status" value="1"/>
</dbReference>
<keyword evidence="9" id="KW-1185">Reference proteome</keyword>
<feature type="compositionally biased region" description="Polar residues" evidence="7">
    <location>
        <begin position="253"/>
        <end position="266"/>
    </location>
</feature>
<keyword evidence="5" id="KW-0687">Ribonucleoprotein</keyword>
<feature type="compositionally biased region" description="Polar residues" evidence="7">
    <location>
        <begin position="830"/>
        <end position="842"/>
    </location>
</feature>
<feature type="compositionally biased region" description="Acidic residues" evidence="7">
    <location>
        <begin position="370"/>
        <end position="404"/>
    </location>
</feature>
<proteinExistence type="inferred from homology"/>
<feature type="compositionally biased region" description="Acidic residues" evidence="7">
    <location>
        <begin position="294"/>
        <end position="313"/>
    </location>
</feature>
<evidence type="ECO:0000256" key="6">
    <source>
        <dbReference type="ARBA" id="ARBA00029455"/>
    </source>
</evidence>
<feature type="compositionally biased region" description="Acidic residues" evidence="7">
    <location>
        <begin position="184"/>
        <end position="221"/>
    </location>
</feature>
<feature type="compositionally biased region" description="Basic residues" evidence="7">
    <location>
        <begin position="931"/>
        <end position="940"/>
    </location>
</feature>
<dbReference type="InterPro" id="IPR012173">
    <property type="entry name" value="Mpp10"/>
</dbReference>
<accession>A0AAN6K0I8</accession>
<comment type="caution">
    <text evidence="8">The sequence shown here is derived from an EMBL/GenBank/DDBJ whole genome shotgun (WGS) entry which is preliminary data.</text>
</comment>
<feature type="compositionally biased region" description="Basic and acidic residues" evidence="7">
    <location>
        <begin position="889"/>
        <end position="900"/>
    </location>
</feature>
<sequence length="958" mass="103379">MASSSLASAAAAADAANTPSTEVTHATLAALASSLASDPLASFAAGSQANSQAHQAAAHALQHIFALSVATEPGAAPHIVPFLHTIHPEPAASADSASRKRKRGGKKAAAAAAASSSQPLPNKHSLFPPTPLDRLVTENMDPDQLWAQLELRTASMHKMINALIVTEDSGGGNRRSGSSSAQADLDDDDDDENEDWTTDDDEQDSEDDDDSADDSSDVELEPDSHLALVDASANDSDDEDWESFDQRSEQENQDPSLNGALSTSSPAPLKRTIRVRFHEQVAVRQIQPRKVRDDEEDDDDDDSDDDEDDEDGEPGIALTPELLQLLSQGKLTEEDLRQLSQIPRQPPQSSSSKKRAGARNAASSSKSAMDQDDEQNEYEEDEDEDDDDDNDDDEQEEEEAESDEALGVQPTGKAKQTFTLNADEDDHDEDFDEDGDLGIDLFAPLPDDDAGEDEALGAVSSEDRDIRNAADARYADFFGKSRPDSMKNGKRAQAEERRPSKRPRMDQQEAGDKEAQEEPVAIINGSSSKSKGKGVDLADLGFPEEDDLDADLDESEDEEEDEDEDDDMELDDEDEEQGAFNDEATAARVASDLFADEPQPKGAEALSRFEKRQAALRDEIAALERENVSKKDWTLRGEIGAPARPVNSLLEEDLEFEQSMKRAPVITEATTSSLEDRIKARILENRFDDVERRYPQLGSMNSRDFLPSRMLELSDAKSGKSLAELYEEEYQQKEGNASGSSGTTLATGAGAEADRKLANEHQVIAGLFDEVCGKLDALSNAHYTPKAPKATIQTLTNAASISLESALPTHAGSAAATMLAPEEVFEPARGSSSTALVGSRSEMTPEQKQVLHDRLRREKKKRNERIEHNRKAVESVNGGGTGSKNAGSKKGEKEAKEAALKKLIGNKGVSVIGKDGKNRTGKEALGNGKAKGAKQAHSKKAAAEPSDAALRSGSKLKL</sequence>
<comment type="subcellular location">
    <subcellularLocation>
        <location evidence="1">Nucleus</location>
        <location evidence="1">Nucleolus</location>
    </subcellularLocation>
</comment>
<evidence type="ECO:0000256" key="5">
    <source>
        <dbReference type="ARBA" id="ARBA00023274"/>
    </source>
</evidence>
<dbReference type="GO" id="GO:0006364">
    <property type="term" value="P:rRNA processing"/>
    <property type="evidence" value="ECO:0007669"/>
    <property type="project" value="UniProtKB-KW"/>
</dbReference>
<feature type="compositionally biased region" description="Acidic residues" evidence="7">
    <location>
        <begin position="542"/>
        <end position="577"/>
    </location>
</feature>
<gene>
    <name evidence="8" type="primary">MPP10</name>
    <name evidence="8" type="ORF">OC846_000773</name>
</gene>
<feature type="compositionally biased region" description="Acidic residues" evidence="7">
    <location>
        <begin position="446"/>
        <end position="455"/>
    </location>
</feature>
<feature type="compositionally biased region" description="Basic and acidic residues" evidence="7">
    <location>
        <begin position="843"/>
        <end position="856"/>
    </location>
</feature>
<feature type="compositionally biased region" description="Acidic residues" evidence="7">
    <location>
        <begin position="422"/>
        <end position="437"/>
    </location>
</feature>
<evidence type="ECO:0000256" key="3">
    <source>
        <dbReference type="ARBA" id="ARBA00022552"/>
    </source>
</evidence>
<dbReference type="PANTHER" id="PTHR17039">
    <property type="entry name" value="U3 SMALL NUCLEOLAR RIBONUCLEOPROTEIN PROTEIN MPP10"/>
    <property type="match status" value="1"/>
</dbReference>
<evidence type="ECO:0000256" key="4">
    <source>
        <dbReference type="ARBA" id="ARBA00023242"/>
    </source>
</evidence>
<feature type="compositionally biased region" description="Low complexity" evidence="7">
    <location>
        <begin position="338"/>
        <end position="351"/>
    </location>
</feature>
<evidence type="ECO:0000256" key="2">
    <source>
        <dbReference type="ARBA" id="ARBA00022517"/>
    </source>
</evidence>
<name>A0AAN6K0I8_9BASI</name>
<dbReference type="GO" id="GO:0034457">
    <property type="term" value="C:Mpp10 complex"/>
    <property type="evidence" value="ECO:0007669"/>
    <property type="project" value="InterPro"/>
</dbReference>
<feature type="region of interest" description="Disordered" evidence="7">
    <location>
        <begin position="825"/>
        <end position="958"/>
    </location>
</feature>
<dbReference type="GO" id="GO:0005732">
    <property type="term" value="C:sno(s)RNA-containing ribonucleoprotein complex"/>
    <property type="evidence" value="ECO:0007669"/>
    <property type="project" value="InterPro"/>
</dbReference>
<evidence type="ECO:0000256" key="7">
    <source>
        <dbReference type="SAM" id="MobiDB-lite"/>
    </source>
</evidence>
<dbReference type="EMBL" id="JAPDMZ010000009">
    <property type="protein sequence ID" value="KAK0556929.1"/>
    <property type="molecule type" value="Genomic_DNA"/>
</dbReference>
<comment type="similarity">
    <text evidence="6">Belongs to the MPP10 family.</text>
</comment>
<protein>
    <submittedName>
        <fullName evidence="8">U3 snoRNP protein</fullName>
    </submittedName>
</protein>
<keyword evidence="4" id="KW-0539">Nucleus</keyword>
<reference evidence="8" key="1">
    <citation type="journal article" date="2023" name="PhytoFront">
        <title>Draft Genome Resources of Seven Strains of Tilletia horrida, Causal Agent of Kernel Smut of Rice.</title>
        <authorList>
            <person name="Khanal S."/>
            <person name="Antony Babu S."/>
            <person name="Zhou X.G."/>
        </authorList>
    </citation>
    <scope>NUCLEOTIDE SEQUENCE</scope>
    <source>
        <strain evidence="8">TX6</strain>
    </source>
</reference>
<feature type="compositionally biased region" description="Basic and acidic residues" evidence="7">
    <location>
        <begin position="864"/>
        <end position="873"/>
    </location>
</feature>
<organism evidence="8 9">
    <name type="scientific">Tilletia horrida</name>
    <dbReference type="NCBI Taxonomy" id="155126"/>
    <lineage>
        <taxon>Eukaryota</taxon>
        <taxon>Fungi</taxon>
        <taxon>Dikarya</taxon>
        <taxon>Basidiomycota</taxon>
        <taxon>Ustilaginomycotina</taxon>
        <taxon>Exobasidiomycetes</taxon>
        <taxon>Tilletiales</taxon>
        <taxon>Tilletiaceae</taxon>
        <taxon>Tilletia</taxon>
    </lineage>
</organism>
<evidence type="ECO:0000313" key="9">
    <source>
        <dbReference type="Proteomes" id="UP001176517"/>
    </source>
</evidence>